<keyword evidence="1" id="KW-1133">Transmembrane helix</keyword>
<keyword evidence="3" id="KW-1185">Reference proteome</keyword>
<keyword evidence="1" id="KW-0812">Transmembrane</keyword>
<keyword evidence="1" id="KW-0472">Membrane</keyword>
<dbReference type="Proteomes" id="UP001194580">
    <property type="component" value="Unassembled WGS sequence"/>
</dbReference>
<dbReference type="AlphaFoldDB" id="A0AAD4H2H4"/>
<comment type="caution">
    <text evidence="2">The sequence shown here is derived from an EMBL/GenBank/DDBJ whole genome shotgun (WGS) entry which is preliminary data.</text>
</comment>
<dbReference type="EMBL" id="JAAAIL010002575">
    <property type="protein sequence ID" value="KAG0256167.1"/>
    <property type="molecule type" value="Genomic_DNA"/>
</dbReference>
<accession>A0AAD4H2H4</accession>
<proteinExistence type="predicted"/>
<evidence type="ECO:0000313" key="3">
    <source>
        <dbReference type="Proteomes" id="UP001194580"/>
    </source>
</evidence>
<organism evidence="2 3">
    <name type="scientific">Linnemannia exigua</name>
    <dbReference type="NCBI Taxonomy" id="604196"/>
    <lineage>
        <taxon>Eukaryota</taxon>
        <taxon>Fungi</taxon>
        <taxon>Fungi incertae sedis</taxon>
        <taxon>Mucoromycota</taxon>
        <taxon>Mortierellomycotina</taxon>
        <taxon>Mortierellomycetes</taxon>
        <taxon>Mortierellales</taxon>
        <taxon>Mortierellaceae</taxon>
        <taxon>Linnemannia</taxon>
    </lineage>
</organism>
<protein>
    <submittedName>
        <fullName evidence="2">Uncharacterized protein</fullName>
    </submittedName>
</protein>
<feature type="transmembrane region" description="Helical" evidence="1">
    <location>
        <begin position="60"/>
        <end position="80"/>
    </location>
</feature>
<reference evidence="2" key="1">
    <citation type="journal article" date="2020" name="Fungal Divers.">
        <title>Resolving the Mortierellaceae phylogeny through synthesis of multi-gene phylogenetics and phylogenomics.</title>
        <authorList>
            <person name="Vandepol N."/>
            <person name="Liber J."/>
            <person name="Desiro A."/>
            <person name="Na H."/>
            <person name="Kennedy M."/>
            <person name="Barry K."/>
            <person name="Grigoriev I.V."/>
            <person name="Miller A.N."/>
            <person name="O'Donnell K."/>
            <person name="Stajich J.E."/>
            <person name="Bonito G."/>
        </authorList>
    </citation>
    <scope>NUCLEOTIDE SEQUENCE</scope>
    <source>
        <strain evidence="2">NRRL 28262</strain>
    </source>
</reference>
<evidence type="ECO:0000256" key="1">
    <source>
        <dbReference type="SAM" id="Phobius"/>
    </source>
</evidence>
<evidence type="ECO:0000313" key="2">
    <source>
        <dbReference type="EMBL" id="KAG0256167.1"/>
    </source>
</evidence>
<feature type="non-terminal residue" evidence="2">
    <location>
        <position position="101"/>
    </location>
</feature>
<gene>
    <name evidence="2" type="ORF">BGZ95_005569</name>
</gene>
<name>A0AAD4H2H4_9FUNG</name>
<sequence>ITEGVFVTAQSNSMEPLRTQNQNVRLPSLPPGLSHTHQEMFLAARGLLKEPGDITKKKEAFIIISGIVNTLLPTGLWFTISPMIASESRMPCLLLLLYISL</sequence>